<reference evidence="1 2" key="1">
    <citation type="submission" date="2017-03" db="EMBL/GenBank/DDBJ databases">
        <title>Complete genome sequence of Candidatus 'Thiodictyon syntrophicum' sp. nov. strain Cad16T, a photolithoautotroph purple sulfur bacterium isolated from an alpine meromictic lake.</title>
        <authorList>
            <person name="Luedin S.M."/>
            <person name="Pothier J.F."/>
            <person name="Danza F."/>
            <person name="Storelli N."/>
            <person name="Wittwer M."/>
            <person name="Tonolla M."/>
        </authorList>
    </citation>
    <scope>NUCLEOTIDE SEQUENCE [LARGE SCALE GENOMIC DNA]</scope>
    <source>
        <strain evidence="1 2">Cad16T</strain>
    </source>
</reference>
<dbReference type="EMBL" id="CP020370">
    <property type="protein sequence ID" value="AUB83961.1"/>
    <property type="molecule type" value="Genomic_DNA"/>
</dbReference>
<keyword evidence="2" id="KW-1185">Reference proteome</keyword>
<gene>
    <name evidence="1" type="ORF">THSYN_25525</name>
</gene>
<organism evidence="1 2">
    <name type="scientific">Candidatus Thiodictyon syntrophicum</name>
    <dbReference type="NCBI Taxonomy" id="1166950"/>
    <lineage>
        <taxon>Bacteria</taxon>
        <taxon>Pseudomonadati</taxon>
        <taxon>Pseudomonadota</taxon>
        <taxon>Gammaproteobacteria</taxon>
        <taxon>Chromatiales</taxon>
        <taxon>Chromatiaceae</taxon>
        <taxon>Thiodictyon</taxon>
    </lineage>
</organism>
<proteinExistence type="predicted"/>
<dbReference type="AlphaFoldDB" id="A0A2K8UFR7"/>
<accession>A0A2K8UFR7</accession>
<evidence type="ECO:0000313" key="1">
    <source>
        <dbReference type="EMBL" id="AUB83961.1"/>
    </source>
</evidence>
<name>A0A2K8UFR7_9GAMM</name>
<protein>
    <submittedName>
        <fullName evidence="1">Uncharacterized protein</fullName>
    </submittedName>
</protein>
<dbReference type="KEGG" id="tsy:THSYN_25525"/>
<sequence length="198" mass="22071">MKYQFFDIPVQGGAEAQEDFNRFLASHRIASIDREFAADGRLSLWCFCVTYLEGEGAAAPQAKGKIDYREVLSGAVLPVPPTPWKLRMRWRSGGRSARAASKRAMGPSRLVKMRLAAGRAQRERGDMAAFLRRWSGPGLSRQASRQARGCRGWGLWVGQAGDDRGSGCRCVCRGGAWSAQRTRRARRVRCADRRPRQG</sequence>
<evidence type="ECO:0000313" key="2">
    <source>
        <dbReference type="Proteomes" id="UP000232638"/>
    </source>
</evidence>
<dbReference type="Proteomes" id="UP000232638">
    <property type="component" value="Chromosome"/>
</dbReference>